<dbReference type="Pfam" id="PF04748">
    <property type="entry name" value="Polysacc_deac_2"/>
    <property type="match status" value="1"/>
</dbReference>
<dbReference type="InterPro" id="IPR006837">
    <property type="entry name" value="Divergent_DAC"/>
</dbReference>
<dbReference type="SUPFAM" id="SSF88713">
    <property type="entry name" value="Glycoside hydrolase/deacetylase"/>
    <property type="match status" value="1"/>
</dbReference>
<dbReference type="EMBL" id="BAAACZ010000005">
    <property type="protein sequence ID" value="GAA0453446.1"/>
    <property type="molecule type" value="Genomic_DNA"/>
</dbReference>
<proteinExistence type="predicted"/>
<sequence length="85" mass="9226">MAGTEDILDLPVPLTVAVMPFSEHTQEEASVAYEEGHEVIVHLSMEGPPGTSRQLGPGAITTQMSDYEIRTKVKEAADDVPYPML</sequence>
<dbReference type="Proteomes" id="UP001500740">
    <property type="component" value="Unassembled WGS sequence"/>
</dbReference>
<protein>
    <recommendedName>
        <fullName evidence="3">Divergent polysaccharide deacetylase family protein</fullName>
    </recommendedName>
</protein>
<gene>
    <name evidence="1" type="ORF">GCM10008935_05220</name>
</gene>
<dbReference type="Gene3D" id="3.20.20.370">
    <property type="entry name" value="Glycoside hydrolase/deacetylase"/>
    <property type="match status" value="1"/>
</dbReference>
<dbReference type="PANTHER" id="PTHR30105">
    <property type="entry name" value="UNCHARACTERIZED YIBQ-RELATED"/>
    <property type="match status" value="1"/>
</dbReference>
<evidence type="ECO:0000313" key="1">
    <source>
        <dbReference type="EMBL" id="GAA0453446.1"/>
    </source>
</evidence>
<comment type="caution">
    <text evidence="1">The sequence shown here is derived from an EMBL/GenBank/DDBJ whole genome shotgun (WGS) entry which is preliminary data.</text>
</comment>
<organism evidence="1 2">
    <name type="scientific">Alkalibacillus silvisoli</name>
    <dbReference type="NCBI Taxonomy" id="392823"/>
    <lineage>
        <taxon>Bacteria</taxon>
        <taxon>Bacillati</taxon>
        <taxon>Bacillota</taxon>
        <taxon>Bacilli</taxon>
        <taxon>Bacillales</taxon>
        <taxon>Bacillaceae</taxon>
        <taxon>Alkalibacillus</taxon>
    </lineage>
</organism>
<reference evidence="2" key="1">
    <citation type="journal article" date="2019" name="Int. J. Syst. Evol. Microbiol.">
        <title>The Global Catalogue of Microorganisms (GCM) 10K type strain sequencing project: providing services to taxonomists for standard genome sequencing and annotation.</title>
        <authorList>
            <consortium name="The Broad Institute Genomics Platform"/>
            <consortium name="The Broad Institute Genome Sequencing Center for Infectious Disease"/>
            <person name="Wu L."/>
            <person name="Ma J."/>
        </authorList>
    </citation>
    <scope>NUCLEOTIDE SEQUENCE [LARGE SCALE GENOMIC DNA]</scope>
    <source>
        <strain evidence="2">JCM 14193</strain>
    </source>
</reference>
<keyword evidence="2" id="KW-1185">Reference proteome</keyword>
<name>A0ABP3JH42_9BACI</name>
<evidence type="ECO:0008006" key="3">
    <source>
        <dbReference type="Google" id="ProtNLM"/>
    </source>
</evidence>
<accession>A0ABP3JH42</accession>
<dbReference type="InterPro" id="IPR011330">
    <property type="entry name" value="Glyco_hydro/deAcase_b/a-brl"/>
</dbReference>
<dbReference type="PANTHER" id="PTHR30105:SF2">
    <property type="entry name" value="DIVERGENT POLYSACCHARIDE DEACETYLASE SUPERFAMILY"/>
    <property type="match status" value="1"/>
</dbReference>
<evidence type="ECO:0000313" key="2">
    <source>
        <dbReference type="Proteomes" id="UP001500740"/>
    </source>
</evidence>